<dbReference type="RefSeq" id="WP_027288606.1">
    <property type="nucleotide sequence ID" value="NZ_NRRE01000027.1"/>
</dbReference>
<dbReference type="InterPro" id="IPR043773">
    <property type="entry name" value="JetA"/>
</dbReference>
<accession>A0A934V1R3</accession>
<protein>
    <submittedName>
        <fullName evidence="2">Uncharacterized protein</fullName>
    </submittedName>
</protein>
<sequence length="514" mass="58861">MTGAEASNGTDTLFGKLPDRLFQLFAGRNRHFFADLLEFLDDEVFGYAGEVIRKTDVLASIGEFIARSYRDIDLSDEPVESDPSARERRDADQNRYRAFARLVETGWLTVHRDRYRPIVDFDPDARLLLQTLLDIKNERVRSYGGEVVKVKALLDSAMADPHTQSENVRNAARSARGFMNHLRTVTGRMRKIEDALIRQTNVRDLFGVYFQQHVTEHVIADYKRLNTRENPFRFRMQILDTVQDVVGDPVYLTPWAEAYAREGRARDTEEGEAHVVQDLQDIVRVFEALDDNMQIIQDTQARIERRIRNAIQFRDRIEDARTGNVLASMKALAQAELPDDALVRVRHGFLHTELPVGPEHLYQQARKHGPAERDAIRDPEPDPAEDAYEQALELFQARAQVTSEKLAAYAEAALGERDWVRGSELSPVGLDDFFAFERLSEINVAFDGLFAEHYEVEFTGERAQNVWLTFPDFILRRRRVYEHATPPAGTDHVSAVTTRPPSPVASEGDHQRWN</sequence>
<evidence type="ECO:0000313" key="3">
    <source>
        <dbReference type="Proteomes" id="UP000778970"/>
    </source>
</evidence>
<dbReference type="Pfam" id="PF18982">
    <property type="entry name" value="JetA"/>
    <property type="match status" value="1"/>
</dbReference>
<organism evidence="2 3">
    <name type="scientific">Rhodovibrio salinarum</name>
    <dbReference type="NCBI Taxonomy" id="1087"/>
    <lineage>
        <taxon>Bacteria</taxon>
        <taxon>Pseudomonadati</taxon>
        <taxon>Pseudomonadota</taxon>
        <taxon>Alphaproteobacteria</taxon>
        <taxon>Rhodospirillales</taxon>
        <taxon>Rhodovibrionaceae</taxon>
        <taxon>Rhodovibrio</taxon>
    </lineage>
</organism>
<feature type="region of interest" description="Disordered" evidence="1">
    <location>
        <begin position="486"/>
        <end position="514"/>
    </location>
</feature>
<reference evidence="2" key="2">
    <citation type="journal article" date="2020" name="Microorganisms">
        <title>Osmotic Adaptation and Compatible Solute Biosynthesis of Phototrophic Bacteria as Revealed from Genome Analyses.</title>
        <authorList>
            <person name="Imhoff J.F."/>
            <person name="Rahn T."/>
            <person name="Kunzel S."/>
            <person name="Keller A."/>
            <person name="Neulinger S.C."/>
        </authorList>
    </citation>
    <scope>NUCLEOTIDE SEQUENCE</scope>
    <source>
        <strain evidence="2">DSM 9154</strain>
    </source>
</reference>
<keyword evidence="3" id="KW-1185">Reference proteome</keyword>
<dbReference type="AlphaFoldDB" id="A0A934V1R3"/>
<evidence type="ECO:0000256" key="1">
    <source>
        <dbReference type="SAM" id="MobiDB-lite"/>
    </source>
</evidence>
<reference evidence="2" key="1">
    <citation type="submission" date="2017-08" db="EMBL/GenBank/DDBJ databases">
        <authorList>
            <person name="Imhoff J.F."/>
            <person name="Rahn T."/>
            <person name="Kuenzel S."/>
            <person name="Neulinger S.C."/>
        </authorList>
    </citation>
    <scope>NUCLEOTIDE SEQUENCE</scope>
    <source>
        <strain evidence="2">DSM 9154</strain>
    </source>
</reference>
<gene>
    <name evidence="2" type="ORF">CKO21_13685</name>
</gene>
<dbReference type="Proteomes" id="UP000778970">
    <property type="component" value="Unassembled WGS sequence"/>
</dbReference>
<comment type="caution">
    <text evidence="2">The sequence shown here is derived from an EMBL/GenBank/DDBJ whole genome shotgun (WGS) entry which is preliminary data.</text>
</comment>
<evidence type="ECO:0000313" key="2">
    <source>
        <dbReference type="EMBL" id="MBK1698294.1"/>
    </source>
</evidence>
<proteinExistence type="predicted"/>
<dbReference type="EMBL" id="NRRE01000027">
    <property type="protein sequence ID" value="MBK1698294.1"/>
    <property type="molecule type" value="Genomic_DNA"/>
</dbReference>
<name>A0A934V1R3_9PROT</name>